<feature type="region of interest" description="Disordered" evidence="4">
    <location>
        <begin position="388"/>
        <end position="426"/>
    </location>
</feature>
<keyword evidence="5" id="KW-1133">Transmembrane helix</keyword>
<keyword evidence="1" id="KW-0677">Repeat</keyword>
<name>L1IUL0_GUITC</name>
<evidence type="ECO:0000313" key="6">
    <source>
        <dbReference type="EMBL" id="EKX39946.1"/>
    </source>
</evidence>
<dbReference type="PaxDb" id="55529-EKX39946"/>
<dbReference type="Proteomes" id="UP000011087">
    <property type="component" value="Unassembled WGS sequence"/>
</dbReference>
<dbReference type="SUPFAM" id="SSF48403">
    <property type="entry name" value="Ankyrin repeat"/>
    <property type="match status" value="1"/>
</dbReference>
<dbReference type="SMART" id="SM00248">
    <property type="entry name" value="ANK"/>
    <property type="match status" value="2"/>
</dbReference>
<evidence type="ECO:0000256" key="1">
    <source>
        <dbReference type="ARBA" id="ARBA00022737"/>
    </source>
</evidence>
<dbReference type="HOGENOM" id="CLU_644732_0_0_1"/>
<organism evidence="6">
    <name type="scientific">Guillardia theta (strain CCMP2712)</name>
    <name type="common">Cryptophyte</name>
    <dbReference type="NCBI Taxonomy" id="905079"/>
    <lineage>
        <taxon>Eukaryota</taxon>
        <taxon>Cryptophyceae</taxon>
        <taxon>Pyrenomonadales</taxon>
        <taxon>Geminigeraceae</taxon>
        <taxon>Guillardia</taxon>
    </lineage>
</organism>
<dbReference type="RefSeq" id="XP_005826926.1">
    <property type="nucleotide sequence ID" value="XM_005826869.1"/>
</dbReference>
<evidence type="ECO:0000313" key="8">
    <source>
        <dbReference type="Proteomes" id="UP000011087"/>
    </source>
</evidence>
<reference evidence="6 8" key="1">
    <citation type="journal article" date="2012" name="Nature">
        <title>Algal genomes reveal evolutionary mosaicism and the fate of nucleomorphs.</title>
        <authorList>
            <consortium name="DOE Joint Genome Institute"/>
            <person name="Curtis B.A."/>
            <person name="Tanifuji G."/>
            <person name="Burki F."/>
            <person name="Gruber A."/>
            <person name="Irimia M."/>
            <person name="Maruyama S."/>
            <person name="Arias M.C."/>
            <person name="Ball S.G."/>
            <person name="Gile G.H."/>
            <person name="Hirakawa Y."/>
            <person name="Hopkins J.F."/>
            <person name="Kuo A."/>
            <person name="Rensing S.A."/>
            <person name="Schmutz J."/>
            <person name="Symeonidi A."/>
            <person name="Elias M."/>
            <person name="Eveleigh R.J."/>
            <person name="Herman E.K."/>
            <person name="Klute M.J."/>
            <person name="Nakayama T."/>
            <person name="Obornik M."/>
            <person name="Reyes-Prieto A."/>
            <person name="Armbrust E.V."/>
            <person name="Aves S.J."/>
            <person name="Beiko R.G."/>
            <person name="Coutinho P."/>
            <person name="Dacks J.B."/>
            <person name="Durnford D.G."/>
            <person name="Fast N.M."/>
            <person name="Green B.R."/>
            <person name="Grisdale C.J."/>
            <person name="Hempel F."/>
            <person name="Henrissat B."/>
            <person name="Hoppner M.P."/>
            <person name="Ishida K."/>
            <person name="Kim E."/>
            <person name="Koreny L."/>
            <person name="Kroth P.G."/>
            <person name="Liu Y."/>
            <person name="Malik S.B."/>
            <person name="Maier U.G."/>
            <person name="McRose D."/>
            <person name="Mock T."/>
            <person name="Neilson J.A."/>
            <person name="Onodera N.T."/>
            <person name="Poole A.M."/>
            <person name="Pritham E.J."/>
            <person name="Richards T.A."/>
            <person name="Rocap G."/>
            <person name="Roy S.W."/>
            <person name="Sarai C."/>
            <person name="Schaack S."/>
            <person name="Shirato S."/>
            <person name="Slamovits C.H."/>
            <person name="Spencer D.F."/>
            <person name="Suzuki S."/>
            <person name="Worden A.Z."/>
            <person name="Zauner S."/>
            <person name="Barry K."/>
            <person name="Bell C."/>
            <person name="Bharti A.K."/>
            <person name="Crow J.A."/>
            <person name="Grimwood J."/>
            <person name="Kramer R."/>
            <person name="Lindquist E."/>
            <person name="Lucas S."/>
            <person name="Salamov A."/>
            <person name="McFadden G.I."/>
            <person name="Lane C.E."/>
            <person name="Keeling P.J."/>
            <person name="Gray M.W."/>
            <person name="Grigoriev I.V."/>
            <person name="Archibald J.M."/>
        </authorList>
    </citation>
    <scope>NUCLEOTIDE SEQUENCE</scope>
    <source>
        <strain evidence="6 8">CCMP2712</strain>
    </source>
</reference>
<reference evidence="8" key="2">
    <citation type="submission" date="2012-11" db="EMBL/GenBank/DDBJ databases">
        <authorList>
            <person name="Kuo A."/>
            <person name="Curtis B.A."/>
            <person name="Tanifuji G."/>
            <person name="Burki F."/>
            <person name="Gruber A."/>
            <person name="Irimia M."/>
            <person name="Maruyama S."/>
            <person name="Arias M.C."/>
            <person name="Ball S.G."/>
            <person name="Gile G.H."/>
            <person name="Hirakawa Y."/>
            <person name="Hopkins J.F."/>
            <person name="Rensing S.A."/>
            <person name="Schmutz J."/>
            <person name="Symeonidi A."/>
            <person name="Elias M."/>
            <person name="Eveleigh R.J."/>
            <person name="Herman E.K."/>
            <person name="Klute M.J."/>
            <person name="Nakayama T."/>
            <person name="Obornik M."/>
            <person name="Reyes-Prieto A."/>
            <person name="Armbrust E.V."/>
            <person name="Aves S.J."/>
            <person name="Beiko R.G."/>
            <person name="Coutinho P."/>
            <person name="Dacks J.B."/>
            <person name="Durnford D.G."/>
            <person name="Fast N.M."/>
            <person name="Green B.R."/>
            <person name="Grisdale C."/>
            <person name="Hempe F."/>
            <person name="Henrissat B."/>
            <person name="Hoppner M.P."/>
            <person name="Ishida K.-I."/>
            <person name="Kim E."/>
            <person name="Koreny L."/>
            <person name="Kroth P.G."/>
            <person name="Liu Y."/>
            <person name="Malik S.-B."/>
            <person name="Maier U.G."/>
            <person name="McRose D."/>
            <person name="Mock T."/>
            <person name="Neilson J.A."/>
            <person name="Onodera N.T."/>
            <person name="Poole A.M."/>
            <person name="Pritham E.J."/>
            <person name="Richards T.A."/>
            <person name="Rocap G."/>
            <person name="Roy S.W."/>
            <person name="Sarai C."/>
            <person name="Schaack S."/>
            <person name="Shirato S."/>
            <person name="Slamovits C.H."/>
            <person name="Spencer D.F."/>
            <person name="Suzuki S."/>
            <person name="Worden A.Z."/>
            <person name="Zauner S."/>
            <person name="Barry K."/>
            <person name="Bell C."/>
            <person name="Bharti A.K."/>
            <person name="Crow J.A."/>
            <person name="Grimwood J."/>
            <person name="Kramer R."/>
            <person name="Lindquist E."/>
            <person name="Lucas S."/>
            <person name="Salamov A."/>
            <person name="McFadden G.I."/>
            <person name="Lane C.E."/>
            <person name="Keeling P.J."/>
            <person name="Gray M.W."/>
            <person name="Grigoriev I.V."/>
            <person name="Archibald J.M."/>
        </authorList>
    </citation>
    <scope>NUCLEOTIDE SEQUENCE</scope>
    <source>
        <strain evidence="8">CCMP2712</strain>
    </source>
</reference>
<dbReference type="InterPro" id="IPR051637">
    <property type="entry name" value="Ank_repeat_dom-contain_49"/>
</dbReference>
<sequence length="426" mass="45695">MSVTIAFVASDPRTKKTIWEGYANGSPGKQQEFKLQYARPSCLHTFNPASARRQGVPDLAADTKILARSSEGHTITIKSIAASGAAEEKVWVKAGNLGDPLVVQILFKKQGSGLWKMKKVVVTTPSLQTLAPKTLPVMSERVTCADEEAGNEMLACARYGECEDMCIFIDNGSVPVDYQNEQGNTALHYSCPGKNGRPQGSSLPQILMVTLFARSFLSYDYLSLGFAALFLAAVPVMSTRAGGLRLPSIRGRVYEINLKKVFCLVNALWSLITIIFDVAKLAGMNIITSSESSADEKLFWILCSITLDALAGTSGRSARALPNSSGNTALHWAIQNKQKESVKMLIEKCSSVDVLYKNSFGKSALSEAFGTEDEELVQLLLGHSSASALENTQASGVQEEETDDEGGEQEEGGGGGGGGDVEMEEA</sequence>
<keyword evidence="5" id="KW-0812">Transmembrane</keyword>
<evidence type="ECO:0000256" key="4">
    <source>
        <dbReference type="SAM" id="MobiDB-lite"/>
    </source>
</evidence>
<feature type="repeat" description="ANK" evidence="3">
    <location>
        <begin position="325"/>
        <end position="357"/>
    </location>
</feature>
<feature type="transmembrane region" description="Helical" evidence="5">
    <location>
        <begin position="221"/>
        <end position="241"/>
    </location>
</feature>
<reference evidence="7" key="3">
    <citation type="submission" date="2015-06" db="UniProtKB">
        <authorList>
            <consortium name="EnsemblProtists"/>
        </authorList>
    </citation>
    <scope>IDENTIFICATION</scope>
</reference>
<feature type="transmembrane region" description="Helical" evidence="5">
    <location>
        <begin position="261"/>
        <end position="278"/>
    </location>
</feature>
<gene>
    <name evidence="6" type="ORF">GUITHDRAFT_113938</name>
</gene>
<dbReference type="PANTHER" id="PTHR24180:SF45">
    <property type="entry name" value="POLY [ADP-RIBOSE] POLYMERASE TANKYRASE"/>
    <property type="match status" value="1"/>
</dbReference>
<keyword evidence="5" id="KW-0472">Membrane</keyword>
<dbReference type="EMBL" id="JH993035">
    <property type="protein sequence ID" value="EKX39946.1"/>
    <property type="molecule type" value="Genomic_DNA"/>
</dbReference>
<dbReference type="Gene3D" id="1.25.40.20">
    <property type="entry name" value="Ankyrin repeat-containing domain"/>
    <property type="match status" value="1"/>
</dbReference>
<dbReference type="KEGG" id="gtt:GUITHDRAFT_113938"/>
<evidence type="ECO:0000256" key="3">
    <source>
        <dbReference type="PROSITE-ProRule" id="PRU00023"/>
    </source>
</evidence>
<dbReference type="GeneID" id="17296709"/>
<feature type="compositionally biased region" description="Acidic residues" evidence="4">
    <location>
        <begin position="398"/>
        <end position="411"/>
    </location>
</feature>
<dbReference type="PROSITE" id="PS50088">
    <property type="entry name" value="ANK_REPEAT"/>
    <property type="match status" value="1"/>
</dbReference>
<keyword evidence="8" id="KW-1185">Reference proteome</keyword>
<dbReference type="OrthoDB" id="46564at2759"/>
<dbReference type="AlphaFoldDB" id="L1IUL0"/>
<dbReference type="EnsemblProtists" id="EKX39946">
    <property type="protein sequence ID" value="EKX39946"/>
    <property type="gene ID" value="GUITHDRAFT_113938"/>
</dbReference>
<evidence type="ECO:0000256" key="2">
    <source>
        <dbReference type="ARBA" id="ARBA00023043"/>
    </source>
</evidence>
<proteinExistence type="predicted"/>
<dbReference type="InterPro" id="IPR036770">
    <property type="entry name" value="Ankyrin_rpt-contain_sf"/>
</dbReference>
<dbReference type="InterPro" id="IPR002110">
    <property type="entry name" value="Ankyrin_rpt"/>
</dbReference>
<accession>L1IUL0</accession>
<evidence type="ECO:0000313" key="7">
    <source>
        <dbReference type="EnsemblProtists" id="EKX39946"/>
    </source>
</evidence>
<dbReference type="PROSITE" id="PS50297">
    <property type="entry name" value="ANK_REP_REGION"/>
    <property type="match status" value="1"/>
</dbReference>
<evidence type="ECO:0000256" key="5">
    <source>
        <dbReference type="SAM" id="Phobius"/>
    </source>
</evidence>
<dbReference type="Pfam" id="PF12796">
    <property type="entry name" value="Ank_2"/>
    <property type="match status" value="1"/>
</dbReference>
<protein>
    <submittedName>
        <fullName evidence="6 7">Uncharacterized protein</fullName>
    </submittedName>
</protein>
<dbReference type="STRING" id="905079.L1IUL0"/>
<dbReference type="PANTHER" id="PTHR24180">
    <property type="entry name" value="CYCLIN-DEPENDENT KINASE INHIBITOR 2C-RELATED"/>
    <property type="match status" value="1"/>
</dbReference>
<keyword evidence="2 3" id="KW-0040">ANK repeat</keyword>